<dbReference type="SUPFAM" id="SSF52172">
    <property type="entry name" value="CheY-like"/>
    <property type="match status" value="1"/>
</dbReference>
<reference evidence="4 5" key="1">
    <citation type="submission" date="2018-07" db="EMBL/GenBank/DDBJ databases">
        <title>Dyadobacter roseus sp. nov., isolated from rose rhizosphere soil.</title>
        <authorList>
            <person name="Chen L."/>
        </authorList>
    </citation>
    <scope>NUCLEOTIDE SEQUENCE [LARGE SCALE GENOMIC DNA]</scope>
    <source>
        <strain evidence="4 5">RS19</strain>
    </source>
</reference>
<dbReference type="InterPro" id="IPR001789">
    <property type="entry name" value="Sig_transdc_resp-reg_receiver"/>
</dbReference>
<sequence>MIRVLWGCLMLIFYNVPQFISISQIYHMGKEIFLVDDDPDFQFIFFKLLKSLRKQYSVKFFENPKALYHHLKVLHTREASDFPSLIILDLNMPGMNGVQLLKTIRHSRSLPGEKVQQIPIVVMSGDISNEGVQQCYEAGADAVLHKQPDLQLMKATLQSACDFWLERDFSVSTII</sequence>
<keyword evidence="5" id="KW-1185">Reference proteome</keyword>
<evidence type="ECO:0000256" key="1">
    <source>
        <dbReference type="ARBA" id="ARBA00022553"/>
    </source>
</evidence>
<evidence type="ECO:0000256" key="2">
    <source>
        <dbReference type="PROSITE-ProRule" id="PRU00169"/>
    </source>
</evidence>
<name>A0A3D8Y9H3_9BACT</name>
<dbReference type="Gene3D" id="3.40.50.2300">
    <property type="match status" value="1"/>
</dbReference>
<dbReference type="GO" id="GO:0000160">
    <property type="term" value="P:phosphorelay signal transduction system"/>
    <property type="evidence" value="ECO:0007669"/>
    <property type="project" value="InterPro"/>
</dbReference>
<proteinExistence type="predicted"/>
<dbReference type="EMBL" id="QNUL01000014">
    <property type="protein sequence ID" value="REA59659.1"/>
    <property type="molecule type" value="Genomic_DNA"/>
</dbReference>
<keyword evidence="1 2" id="KW-0597">Phosphoprotein</keyword>
<gene>
    <name evidence="4" type="ORF">DSL64_16765</name>
</gene>
<dbReference type="InterPro" id="IPR050595">
    <property type="entry name" value="Bact_response_regulator"/>
</dbReference>
<comment type="caution">
    <text evidence="4">The sequence shown here is derived from an EMBL/GenBank/DDBJ whole genome shotgun (WGS) entry which is preliminary data.</text>
</comment>
<feature type="modified residue" description="4-aspartylphosphate" evidence="2">
    <location>
        <position position="89"/>
    </location>
</feature>
<accession>A0A3D8Y9H3</accession>
<protein>
    <recommendedName>
        <fullName evidence="3">Response regulatory domain-containing protein</fullName>
    </recommendedName>
</protein>
<evidence type="ECO:0000313" key="4">
    <source>
        <dbReference type="EMBL" id="REA59659.1"/>
    </source>
</evidence>
<dbReference type="AlphaFoldDB" id="A0A3D8Y9H3"/>
<evidence type="ECO:0000313" key="5">
    <source>
        <dbReference type="Proteomes" id="UP000256373"/>
    </source>
</evidence>
<dbReference type="PANTHER" id="PTHR44591:SF23">
    <property type="entry name" value="CHEY SUBFAMILY"/>
    <property type="match status" value="1"/>
</dbReference>
<dbReference type="PANTHER" id="PTHR44591">
    <property type="entry name" value="STRESS RESPONSE REGULATOR PROTEIN 1"/>
    <property type="match status" value="1"/>
</dbReference>
<dbReference type="CDD" id="cd00156">
    <property type="entry name" value="REC"/>
    <property type="match status" value="1"/>
</dbReference>
<dbReference type="SMART" id="SM00448">
    <property type="entry name" value="REC"/>
    <property type="match status" value="1"/>
</dbReference>
<dbReference type="Proteomes" id="UP000256373">
    <property type="component" value="Unassembled WGS sequence"/>
</dbReference>
<evidence type="ECO:0000259" key="3">
    <source>
        <dbReference type="PROSITE" id="PS50110"/>
    </source>
</evidence>
<feature type="domain" description="Response regulatory" evidence="3">
    <location>
        <begin position="31"/>
        <end position="161"/>
    </location>
</feature>
<organism evidence="4 5">
    <name type="scientific">Dyadobacter luteus</name>
    <dbReference type="NCBI Taxonomy" id="2259619"/>
    <lineage>
        <taxon>Bacteria</taxon>
        <taxon>Pseudomonadati</taxon>
        <taxon>Bacteroidota</taxon>
        <taxon>Cytophagia</taxon>
        <taxon>Cytophagales</taxon>
        <taxon>Spirosomataceae</taxon>
        <taxon>Dyadobacter</taxon>
    </lineage>
</organism>
<dbReference type="Pfam" id="PF00072">
    <property type="entry name" value="Response_reg"/>
    <property type="match status" value="1"/>
</dbReference>
<dbReference type="InterPro" id="IPR011006">
    <property type="entry name" value="CheY-like_superfamily"/>
</dbReference>
<dbReference type="PROSITE" id="PS50110">
    <property type="entry name" value="RESPONSE_REGULATORY"/>
    <property type="match status" value="1"/>
</dbReference>